<feature type="region of interest" description="Disordered" evidence="1">
    <location>
        <begin position="1"/>
        <end position="21"/>
    </location>
</feature>
<evidence type="ECO:0000313" key="3">
    <source>
        <dbReference type="Proteomes" id="UP000887116"/>
    </source>
</evidence>
<reference evidence="2" key="1">
    <citation type="submission" date="2020-07" db="EMBL/GenBank/DDBJ databases">
        <title>Multicomponent nature underlies the extraordinary mechanical properties of spider dragline silk.</title>
        <authorList>
            <person name="Kono N."/>
            <person name="Nakamura H."/>
            <person name="Mori M."/>
            <person name="Yoshida Y."/>
            <person name="Ohtoshi R."/>
            <person name="Malay A.D."/>
            <person name="Moran D.A.P."/>
            <person name="Tomita M."/>
            <person name="Numata K."/>
            <person name="Arakawa K."/>
        </authorList>
    </citation>
    <scope>NUCLEOTIDE SEQUENCE</scope>
</reference>
<dbReference type="AlphaFoldDB" id="A0A8X6LBA5"/>
<dbReference type="Proteomes" id="UP000887116">
    <property type="component" value="Unassembled WGS sequence"/>
</dbReference>
<protein>
    <submittedName>
        <fullName evidence="2">Uncharacterized protein</fullName>
    </submittedName>
</protein>
<keyword evidence="3" id="KW-1185">Reference proteome</keyword>
<evidence type="ECO:0000313" key="2">
    <source>
        <dbReference type="EMBL" id="GFR04496.1"/>
    </source>
</evidence>
<comment type="caution">
    <text evidence="2">The sequence shown here is derived from an EMBL/GenBank/DDBJ whole genome shotgun (WGS) entry which is preliminary data.</text>
</comment>
<proteinExistence type="predicted"/>
<accession>A0A8X6LBA5</accession>
<dbReference type="EMBL" id="BMAO01005877">
    <property type="protein sequence ID" value="GFR04496.1"/>
    <property type="molecule type" value="Genomic_DNA"/>
</dbReference>
<sequence length="68" mass="7994">MKWTVKEHSEKRASDASKEARTARLGELQVSSYFFNPSLRELELSRKHNIAIERPLTTDMHYPQKSDF</sequence>
<evidence type="ECO:0000256" key="1">
    <source>
        <dbReference type="SAM" id="MobiDB-lite"/>
    </source>
</evidence>
<name>A0A8X6LBA5_TRICU</name>
<gene>
    <name evidence="2" type="ORF">TNCT_455031</name>
</gene>
<organism evidence="2 3">
    <name type="scientific">Trichonephila clavata</name>
    <name type="common">Joro spider</name>
    <name type="synonym">Nephila clavata</name>
    <dbReference type="NCBI Taxonomy" id="2740835"/>
    <lineage>
        <taxon>Eukaryota</taxon>
        <taxon>Metazoa</taxon>
        <taxon>Ecdysozoa</taxon>
        <taxon>Arthropoda</taxon>
        <taxon>Chelicerata</taxon>
        <taxon>Arachnida</taxon>
        <taxon>Araneae</taxon>
        <taxon>Araneomorphae</taxon>
        <taxon>Entelegynae</taxon>
        <taxon>Araneoidea</taxon>
        <taxon>Nephilidae</taxon>
        <taxon>Trichonephila</taxon>
    </lineage>
</organism>